<evidence type="ECO:0000256" key="7">
    <source>
        <dbReference type="ARBA" id="ARBA00022970"/>
    </source>
</evidence>
<keyword evidence="4" id="KW-1003">Cell membrane</keyword>
<gene>
    <name evidence="11" type="ORF">AB6A68_02745</name>
</gene>
<dbReference type="Pfam" id="PF00005">
    <property type="entry name" value="ABC_tran"/>
    <property type="match status" value="1"/>
</dbReference>
<dbReference type="InterPro" id="IPR027417">
    <property type="entry name" value="P-loop_NTPase"/>
</dbReference>
<dbReference type="Proteomes" id="UP001560267">
    <property type="component" value="Unassembled WGS sequence"/>
</dbReference>
<dbReference type="InterPro" id="IPR050086">
    <property type="entry name" value="MetN_ABC_transporter-like"/>
</dbReference>
<dbReference type="GO" id="GO:0005524">
    <property type="term" value="F:ATP binding"/>
    <property type="evidence" value="ECO:0007669"/>
    <property type="project" value="UniProtKB-KW"/>
</dbReference>
<dbReference type="RefSeq" id="WP_298382624.1">
    <property type="nucleotide sequence ID" value="NZ_JBFSHR010000006.1"/>
</dbReference>
<organism evidence="11 12">
    <name type="scientific">Ferrimicrobium acidiphilum</name>
    <dbReference type="NCBI Taxonomy" id="121039"/>
    <lineage>
        <taxon>Bacteria</taxon>
        <taxon>Bacillati</taxon>
        <taxon>Actinomycetota</taxon>
        <taxon>Acidimicrobiia</taxon>
        <taxon>Acidimicrobiales</taxon>
        <taxon>Acidimicrobiaceae</taxon>
        <taxon>Ferrimicrobium</taxon>
    </lineage>
</organism>
<keyword evidence="12" id="KW-1185">Reference proteome</keyword>
<evidence type="ECO:0000256" key="3">
    <source>
        <dbReference type="ARBA" id="ARBA00022448"/>
    </source>
</evidence>
<keyword evidence="7" id="KW-0029">Amino-acid transport</keyword>
<dbReference type="PANTHER" id="PTHR43166">
    <property type="entry name" value="AMINO ACID IMPORT ATP-BINDING PROTEIN"/>
    <property type="match status" value="1"/>
</dbReference>
<evidence type="ECO:0000256" key="8">
    <source>
        <dbReference type="ARBA" id="ARBA00023136"/>
    </source>
</evidence>
<comment type="caution">
    <text evidence="11">The sequence shown here is derived from an EMBL/GenBank/DDBJ whole genome shotgun (WGS) entry which is preliminary data.</text>
</comment>
<reference evidence="11 12" key="1">
    <citation type="submission" date="2024-07" db="EMBL/GenBank/DDBJ databases">
        <title>Draft Genome Sequence of Ferrimicrobium acidiphilum Strain YE2023, Isolated from a Pulp of Bioleach Reactor.</title>
        <authorList>
            <person name="Elkina Y.A."/>
            <person name="Bulaeva A.G."/>
            <person name="Beletsky A.V."/>
            <person name="Mardanov A.V."/>
        </authorList>
    </citation>
    <scope>NUCLEOTIDE SEQUENCE [LARGE SCALE GENOMIC DNA]</scope>
    <source>
        <strain evidence="11 12">YE2023</strain>
    </source>
</reference>
<keyword evidence="3" id="KW-0813">Transport</keyword>
<keyword evidence="6 11" id="KW-0067">ATP-binding</keyword>
<evidence type="ECO:0000313" key="11">
    <source>
        <dbReference type="EMBL" id="MEX6428757.1"/>
    </source>
</evidence>
<dbReference type="InterPro" id="IPR003439">
    <property type="entry name" value="ABC_transporter-like_ATP-bd"/>
</dbReference>
<evidence type="ECO:0000313" key="12">
    <source>
        <dbReference type="Proteomes" id="UP001560267"/>
    </source>
</evidence>
<evidence type="ECO:0000256" key="9">
    <source>
        <dbReference type="SAM" id="MobiDB-lite"/>
    </source>
</evidence>
<feature type="region of interest" description="Disordered" evidence="9">
    <location>
        <begin position="258"/>
        <end position="295"/>
    </location>
</feature>
<dbReference type="InterPro" id="IPR017871">
    <property type="entry name" value="ABC_transporter-like_CS"/>
</dbReference>
<accession>A0ABV3XZP1</accession>
<keyword evidence="5" id="KW-0547">Nucleotide-binding</keyword>
<evidence type="ECO:0000256" key="6">
    <source>
        <dbReference type="ARBA" id="ARBA00022840"/>
    </source>
</evidence>
<name>A0ABV3XZP1_9ACTN</name>
<dbReference type="SUPFAM" id="SSF52540">
    <property type="entry name" value="P-loop containing nucleoside triphosphate hydrolases"/>
    <property type="match status" value="1"/>
</dbReference>
<protein>
    <submittedName>
        <fullName evidence="11">Amino acid ABC transporter ATP-binding protein</fullName>
    </submittedName>
</protein>
<evidence type="ECO:0000256" key="1">
    <source>
        <dbReference type="ARBA" id="ARBA00004202"/>
    </source>
</evidence>
<dbReference type="Gene3D" id="3.40.50.300">
    <property type="entry name" value="P-loop containing nucleotide triphosphate hydrolases"/>
    <property type="match status" value="1"/>
</dbReference>
<dbReference type="PROSITE" id="PS00211">
    <property type="entry name" value="ABC_TRANSPORTER_1"/>
    <property type="match status" value="1"/>
</dbReference>
<evidence type="ECO:0000256" key="5">
    <source>
        <dbReference type="ARBA" id="ARBA00022741"/>
    </source>
</evidence>
<evidence type="ECO:0000256" key="4">
    <source>
        <dbReference type="ARBA" id="ARBA00022475"/>
    </source>
</evidence>
<dbReference type="PIRSF" id="PIRSF039085">
    <property type="entry name" value="ABC_ATPase_HisP"/>
    <property type="match status" value="1"/>
</dbReference>
<dbReference type="InterPro" id="IPR030679">
    <property type="entry name" value="ABC_ATPase_HisP-typ"/>
</dbReference>
<dbReference type="SMART" id="SM00382">
    <property type="entry name" value="AAA"/>
    <property type="match status" value="1"/>
</dbReference>
<sequence>MSSDVVVELDGVRKCFGPRVIFDDVSLSVHRSEVVAVIGPSGAGKSTLIRCINQLNTFEKGVIRVLGHEVYGTEEGRPPLRRDDLRRLRTEIGMVFQTFNLFPHLSVMKNVMLAPQRVKGRSEAEAAAQAQELLEMIGLSHRKDAYPRQLSGGEQQRVAICRALAMEPEVMLFDEPTSMLDPELVGEVLAAIRRLAVDGMTMILVTHEMMFAKEIADTVVVVADGGIAEMGPAKEVLSTPKTERARSFLERVLLHTGGDTGPQAAASEGGFDAASGGFDDPTLSWSREVDEKGLR</sequence>
<dbReference type="InterPro" id="IPR003593">
    <property type="entry name" value="AAA+_ATPase"/>
</dbReference>
<dbReference type="EMBL" id="JBFSHR010000006">
    <property type="protein sequence ID" value="MEX6428757.1"/>
    <property type="molecule type" value="Genomic_DNA"/>
</dbReference>
<proteinExistence type="inferred from homology"/>
<feature type="compositionally biased region" description="Low complexity" evidence="9">
    <location>
        <begin position="264"/>
        <end position="280"/>
    </location>
</feature>
<evidence type="ECO:0000259" key="10">
    <source>
        <dbReference type="PROSITE" id="PS50893"/>
    </source>
</evidence>
<keyword evidence="8" id="KW-0472">Membrane</keyword>
<evidence type="ECO:0000256" key="2">
    <source>
        <dbReference type="ARBA" id="ARBA00005417"/>
    </source>
</evidence>
<comment type="subcellular location">
    <subcellularLocation>
        <location evidence="1">Cell membrane</location>
        <topology evidence="1">Peripheral membrane protein</topology>
    </subcellularLocation>
</comment>
<dbReference type="PROSITE" id="PS50893">
    <property type="entry name" value="ABC_TRANSPORTER_2"/>
    <property type="match status" value="1"/>
</dbReference>
<comment type="similarity">
    <text evidence="2">Belongs to the ABC transporter superfamily.</text>
</comment>
<dbReference type="PANTHER" id="PTHR43166:SF9">
    <property type="entry name" value="GLUTAMATE_ASPARTATE IMPORT ATP-BINDING PROTEIN GLTL"/>
    <property type="match status" value="1"/>
</dbReference>
<feature type="domain" description="ABC transporter" evidence="10">
    <location>
        <begin position="7"/>
        <end position="249"/>
    </location>
</feature>